<evidence type="ECO:0000313" key="5">
    <source>
        <dbReference type="Proteomes" id="UP000267249"/>
    </source>
</evidence>
<dbReference type="GO" id="GO:0016757">
    <property type="term" value="F:glycosyltransferase activity"/>
    <property type="evidence" value="ECO:0007669"/>
    <property type="project" value="UniProtKB-KW"/>
</dbReference>
<reference evidence="4 5" key="1">
    <citation type="journal article" date="2018" name="Sci. Rep.">
        <title>Genome Features and Biochemical Characteristics of a Robust, Fast Growing and Naturally Transformable Cyanobacterium Synechococcus elongatus PCC 11801 Isolated from India.</title>
        <authorList>
            <person name="Jaiswal D."/>
            <person name="Sengupta A."/>
            <person name="Sohoni S."/>
            <person name="Sengupta S."/>
            <person name="Phadnavis A.G."/>
            <person name="Pakrasi H.B."/>
            <person name="Wangikar P.P."/>
        </authorList>
    </citation>
    <scope>NUCLEOTIDE SEQUENCE [LARGE SCALE GENOMIC DNA]</scope>
    <source>
        <strain evidence="4 5">PCC 11801</strain>
    </source>
</reference>
<dbReference type="RefSeq" id="WP_208673611.1">
    <property type="nucleotide sequence ID" value="NZ_CP030139.2"/>
</dbReference>
<name>A0AAN1UV08_SYNEL</name>
<sequence length="165" mass="18527">MTAVLQVDWLAYQTLIEQVAIAIQQSDWRPQQVLAIARGGLYLGDALSRILQVPLAVMAVQSYGGEAGRDRGAVQIGANIAMTSDRLLSPLLLVDDLVDSGETLQQTRVWLQQTQKVMELRTAVLWQKPSSQFQPDFVAQVLTDNPWIEQPFETYDRWGRRPGHP</sequence>
<dbReference type="PANTHER" id="PTHR43363">
    <property type="entry name" value="HYPOXANTHINE PHOSPHORIBOSYLTRANSFERASE"/>
    <property type="match status" value="1"/>
</dbReference>
<evidence type="ECO:0000259" key="3">
    <source>
        <dbReference type="Pfam" id="PF00156"/>
    </source>
</evidence>
<proteinExistence type="predicted"/>
<dbReference type="InterPro" id="IPR000836">
    <property type="entry name" value="PRTase_dom"/>
</dbReference>
<gene>
    <name evidence="4" type="ORF">DOP62_10765</name>
</gene>
<dbReference type="Proteomes" id="UP000267249">
    <property type="component" value="Chromosome"/>
</dbReference>
<dbReference type="SUPFAM" id="SSF53271">
    <property type="entry name" value="PRTase-like"/>
    <property type="match status" value="1"/>
</dbReference>
<evidence type="ECO:0000256" key="1">
    <source>
        <dbReference type="ARBA" id="ARBA00022676"/>
    </source>
</evidence>
<dbReference type="InterPro" id="IPR029057">
    <property type="entry name" value="PRTase-like"/>
</dbReference>
<dbReference type="AlphaFoldDB" id="A0AAN1UV08"/>
<dbReference type="CDD" id="cd06223">
    <property type="entry name" value="PRTases_typeI"/>
    <property type="match status" value="1"/>
</dbReference>
<feature type="domain" description="Phosphoribosyltransferase" evidence="3">
    <location>
        <begin position="15"/>
        <end position="155"/>
    </location>
</feature>
<dbReference type="Gene3D" id="3.40.50.2020">
    <property type="match status" value="1"/>
</dbReference>
<evidence type="ECO:0000256" key="2">
    <source>
        <dbReference type="ARBA" id="ARBA00022679"/>
    </source>
</evidence>
<dbReference type="PANTHER" id="PTHR43363:SF1">
    <property type="entry name" value="HYPOXANTHINE-GUANINE PHOSPHORIBOSYLTRANSFERASE"/>
    <property type="match status" value="1"/>
</dbReference>
<evidence type="ECO:0000313" key="4">
    <source>
        <dbReference type="EMBL" id="AZB73133.1"/>
    </source>
</evidence>
<keyword evidence="2" id="KW-0808">Transferase</keyword>
<dbReference type="EMBL" id="CP030139">
    <property type="protein sequence ID" value="AZB73133.1"/>
    <property type="molecule type" value="Genomic_DNA"/>
</dbReference>
<dbReference type="Pfam" id="PF00156">
    <property type="entry name" value="Pribosyltran"/>
    <property type="match status" value="1"/>
</dbReference>
<organism evidence="4 5">
    <name type="scientific">Synechococcus elongatus PCC 11801</name>
    <dbReference type="NCBI Taxonomy" id="2219813"/>
    <lineage>
        <taxon>Bacteria</taxon>
        <taxon>Bacillati</taxon>
        <taxon>Cyanobacteriota</taxon>
        <taxon>Cyanophyceae</taxon>
        <taxon>Synechococcales</taxon>
        <taxon>Synechococcaceae</taxon>
        <taxon>Synechococcus</taxon>
    </lineage>
</organism>
<accession>A0AAN1UV08</accession>
<protein>
    <submittedName>
        <fullName evidence="4">Phosphoribosyltransferase family protein</fullName>
    </submittedName>
</protein>
<keyword evidence="1 4" id="KW-0328">Glycosyltransferase</keyword>